<evidence type="ECO:0000313" key="4">
    <source>
        <dbReference type="Proteomes" id="UP000594903"/>
    </source>
</evidence>
<dbReference type="Proteomes" id="UP000254603">
    <property type="component" value="Unassembled WGS sequence"/>
</dbReference>
<reference evidence="2 3" key="1">
    <citation type="submission" date="2018-06" db="EMBL/GenBank/DDBJ databases">
        <authorList>
            <consortium name="Pathogen Informatics"/>
            <person name="Doyle S."/>
        </authorList>
    </citation>
    <scope>NUCLEOTIDE SEQUENCE [LARGE SCALE GENOMIC DNA]</scope>
    <source>
        <strain evidence="2 3">NCTC11997</strain>
    </source>
</reference>
<dbReference type="EMBL" id="CP065724">
    <property type="protein sequence ID" value="QPT38922.1"/>
    <property type="molecule type" value="Genomic_DNA"/>
</dbReference>
<keyword evidence="1" id="KW-0614">Plasmid</keyword>
<dbReference type="STRING" id="1122619.GCA_000373745_02244"/>
<evidence type="ECO:0000313" key="1">
    <source>
        <dbReference type="EMBL" id="QPT38922.1"/>
    </source>
</evidence>
<sequence length="54" mass="6143">MKLPKTIVWNGETYEVPDIQAIENWVFDSVCETPDGEMVEPDHPDSWLALLGLI</sequence>
<evidence type="ECO:0000313" key="3">
    <source>
        <dbReference type="Proteomes" id="UP000254603"/>
    </source>
</evidence>
<protein>
    <submittedName>
        <fullName evidence="2">Uncharacterized protein</fullName>
    </submittedName>
</protein>
<dbReference type="Proteomes" id="UP000594903">
    <property type="component" value="Plasmid unnamed"/>
</dbReference>
<geneLocation type="plasmid" evidence="1 4">
    <name>unnamed</name>
</geneLocation>
<proteinExistence type="predicted"/>
<keyword evidence="4" id="KW-1185">Reference proteome</keyword>
<reference evidence="1 4" key="2">
    <citation type="submission" date="2020-12" db="EMBL/GenBank/DDBJ databases">
        <title>FDA dAtabase for Regulatory Grade micrObial Sequences (FDA-ARGOS): Supporting development and validation of Infectious Disease Dx tests.</title>
        <authorList>
            <person name="Sproer C."/>
            <person name="Gronow S."/>
            <person name="Severitt S."/>
            <person name="Schroder I."/>
            <person name="Tallon L."/>
            <person name="Sadzewicz L."/>
            <person name="Zhao X."/>
            <person name="Boylan J."/>
            <person name="Ott S."/>
            <person name="Bowen H."/>
            <person name="Vavikolanu K."/>
            <person name="Mehta A."/>
            <person name="Aluvathingal J."/>
            <person name="Nadendla S."/>
            <person name="Lowell S."/>
            <person name="Myers T."/>
            <person name="Yan Y."/>
            <person name="Sichtig H."/>
        </authorList>
    </citation>
    <scope>NUCLEOTIDE SEQUENCE [LARGE SCALE GENOMIC DNA]</scope>
    <source>
        <strain evidence="1 4">FDAARGOS_872</strain>
        <plasmid evidence="1 4">unnamed</plasmid>
    </source>
</reference>
<organism evidence="2 3">
    <name type="scientific">Oligella ureolytica</name>
    <dbReference type="NCBI Taxonomy" id="90244"/>
    <lineage>
        <taxon>Bacteria</taxon>
        <taxon>Pseudomonadati</taxon>
        <taxon>Pseudomonadota</taxon>
        <taxon>Betaproteobacteria</taxon>
        <taxon>Burkholderiales</taxon>
        <taxon>Alcaligenaceae</taxon>
        <taxon>Oligella</taxon>
    </lineage>
</organism>
<accession>A0A379B0E7</accession>
<dbReference type="EMBL" id="UGSB01000002">
    <property type="protein sequence ID" value="SUB29809.1"/>
    <property type="molecule type" value="Genomic_DNA"/>
</dbReference>
<gene>
    <name evidence="1" type="ORF">I6G29_00115</name>
    <name evidence="2" type="ORF">NCTC11997_02743</name>
</gene>
<dbReference type="RefSeq" id="WP_018575428.1">
    <property type="nucleotide sequence ID" value="NZ_CP065724.1"/>
</dbReference>
<evidence type="ECO:0000313" key="2">
    <source>
        <dbReference type="EMBL" id="SUB29809.1"/>
    </source>
</evidence>
<name>A0A379B0E7_9BURK</name>
<dbReference type="AlphaFoldDB" id="A0A379B0E7"/>